<dbReference type="InterPro" id="IPR036412">
    <property type="entry name" value="HAD-like_sf"/>
</dbReference>
<reference evidence="1 2" key="1">
    <citation type="submission" date="2014-02" db="EMBL/GenBank/DDBJ databases">
        <title>Draft Genome of Hylemonella gracilis isolated from the Niagara River.</title>
        <authorList>
            <person name="Pawlowski D.R."/>
            <person name="Koudelka G.B."/>
        </authorList>
    </citation>
    <scope>NUCLEOTIDE SEQUENCE [LARGE SCALE GENOMIC DNA]</scope>
    <source>
        <strain evidence="1 2">Niagara R</strain>
    </source>
</reference>
<organism evidence="1 2">
    <name type="scientific">Hylemonella gracilis str. Niagara R</name>
    <dbReference type="NCBI Taxonomy" id="1458275"/>
    <lineage>
        <taxon>Bacteria</taxon>
        <taxon>Pseudomonadati</taxon>
        <taxon>Pseudomonadota</taxon>
        <taxon>Betaproteobacteria</taxon>
        <taxon>Burkholderiales</taxon>
        <taxon>Comamonadaceae</taxon>
        <taxon>Hylemonella</taxon>
    </lineage>
</organism>
<evidence type="ECO:0000313" key="2">
    <source>
        <dbReference type="Proteomes" id="UP000023268"/>
    </source>
</evidence>
<dbReference type="PANTHER" id="PTHR43611">
    <property type="entry name" value="ALPHA-D-GLUCOSE 1-PHOSPHATE PHOSPHATASE"/>
    <property type="match status" value="1"/>
</dbReference>
<dbReference type="PANTHER" id="PTHR43611:SF3">
    <property type="entry name" value="FLAVIN MONONUCLEOTIDE HYDROLASE 1, CHLOROPLATIC"/>
    <property type="match status" value="1"/>
</dbReference>
<dbReference type="RefSeq" id="WP_035609603.1">
    <property type="nucleotide sequence ID" value="NZ_JEMG01000001.1"/>
</dbReference>
<dbReference type="CDD" id="cd02603">
    <property type="entry name" value="HAD_sEH-N_like"/>
    <property type="match status" value="1"/>
</dbReference>
<dbReference type="OrthoDB" id="9797415at2"/>
<evidence type="ECO:0000313" key="1">
    <source>
        <dbReference type="EMBL" id="EYC52335.1"/>
    </source>
</evidence>
<dbReference type="Proteomes" id="UP000023268">
    <property type="component" value="Unassembled WGS sequence"/>
</dbReference>
<dbReference type="EMBL" id="JEMG01000001">
    <property type="protein sequence ID" value="EYC52335.1"/>
    <property type="molecule type" value="Genomic_DNA"/>
</dbReference>
<dbReference type="AlphaFoldDB" id="A0A016XK98"/>
<gene>
    <name evidence="1" type="ORF">AZ34_15575</name>
</gene>
<dbReference type="eggNOG" id="COG1011">
    <property type="taxonomic scope" value="Bacteria"/>
</dbReference>
<dbReference type="InterPro" id="IPR023214">
    <property type="entry name" value="HAD_sf"/>
</dbReference>
<dbReference type="SUPFAM" id="SSF56784">
    <property type="entry name" value="HAD-like"/>
    <property type="match status" value="1"/>
</dbReference>
<protein>
    <submittedName>
        <fullName evidence="1">Haloacid dehalogenase</fullName>
    </submittedName>
</protein>
<dbReference type="STRING" id="1458275.AZ34_15575"/>
<sequence length="219" mass="24549">MNIVFDFGAVLFTWQPAELVRRHFPHLTPTAQAAEDLARSLFHHEDWQGFDRGDHALDEAVARIAARLSLPGDALHDLLAPIGERLAPIDATVALLARLRERRDAAGDLRLYYLSNMPAPYARVLEQRHEFIGWFDGGIFSGDVQLAKPQAEIYRLLESRHGLEPARTVFIDDMQANVEAARGLGWQAIHCTQPERLGAQLQALLPQWMPAMGMAGSRR</sequence>
<dbReference type="Gene3D" id="1.10.150.240">
    <property type="entry name" value="Putative phosphatase, domain 2"/>
    <property type="match status" value="1"/>
</dbReference>
<name>A0A016XK98_9BURK</name>
<dbReference type="InterPro" id="IPR023198">
    <property type="entry name" value="PGP-like_dom2"/>
</dbReference>
<dbReference type="Pfam" id="PF00702">
    <property type="entry name" value="Hydrolase"/>
    <property type="match status" value="1"/>
</dbReference>
<dbReference type="NCBIfam" id="TIGR01509">
    <property type="entry name" value="HAD-SF-IA-v3"/>
    <property type="match status" value="1"/>
</dbReference>
<proteinExistence type="predicted"/>
<dbReference type="SFLD" id="SFLDG01129">
    <property type="entry name" value="C1.5:_HAD__Beta-PGM__Phosphata"/>
    <property type="match status" value="1"/>
</dbReference>
<comment type="caution">
    <text evidence="1">The sequence shown here is derived from an EMBL/GenBank/DDBJ whole genome shotgun (WGS) entry which is preliminary data.</text>
</comment>
<dbReference type="SFLD" id="SFLDS00003">
    <property type="entry name" value="Haloacid_Dehalogenase"/>
    <property type="match status" value="1"/>
</dbReference>
<dbReference type="Gene3D" id="3.40.50.1000">
    <property type="entry name" value="HAD superfamily/HAD-like"/>
    <property type="match status" value="1"/>
</dbReference>
<accession>A0A016XK98</accession>
<dbReference type="InterPro" id="IPR006439">
    <property type="entry name" value="HAD-SF_hydro_IA"/>
</dbReference>